<dbReference type="InterPro" id="IPR043128">
    <property type="entry name" value="Rev_trsase/Diguanyl_cyclase"/>
</dbReference>
<evidence type="ECO:0000256" key="1">
    <source>
        <dbReference type="SAM" id="Phobius"/>
    </source>
</evidence>
<keyword evidence="3" id="KW-0548">Nucleotidyltransferase</keyword>
<keyword evidence="3" id="KW-0808">Transferase</keyword>
<dbReference type="NCBIfam" id="TIGR00254">
    <property type="entry name" value="GGDEF"/>
    <property type="match status" value="1"/>
</dbReference>
<evidence type="ECO:0000313" key="3">
    <source>
        <dbReference type="EMBL" id="MDI3233667.1"/>
    </source>
</evidence>
<comment type="caution">
    <text evidence="3">The sequence shown here is derived from an EMBL/GenBank/DDBJ whole genome shotgun (WGS) entry which is preliminary data.</text>
</comment>
<dbReference type="PROSITE" id="PS50887">
    <property type="entry name" value="GGDEF"/>
    <property type="match status" value="1"/>
</dbReference>
<feature type="domain" description="GGDEF" evidence="2">
    <location>
        <begin position="426"/>
        <end position="559"/>
    </location>
</feature>
<dbReference type="SUPFAM" id="SSF55073">
    <property type="entry name" value="Nucleotide cyclase"/>
    <property type="match status" value="1"/>
</dbReference>
<dbReference type="InterPro" id="IPR050469">
    <property type="entry name" value="Diguanylate_Cyclase"/>
</dbReference>
<dbReference type="InterPro" id="IPR000160">
    <property type="entry name" value="GGDEF_dom"/>
</dbReference>
<organism evidence="3 4">
    <name type="scientific">Exiguobacterium antarcticum</name>
    <dbReference type="NCBI Taxonomy" id="132920"/>
    <lineage>
        <taxon>Bacteria</taxon>
        <taxon>Bacillati</taxon>
        <taxon>Bacillota</taxon>
        <taxon>Bacilli</taxon>
        <taxon>Bacillales</taxon>
        <taxon>Bacillales Family XII. Incertae Sedis</taxon>
        <taxon>Exiguobacterium</taxon>
    </lineage>
</organism>
<evidence type="ECO:0000259" key="2">
    <source>
        <dbReference type="PROSITE" id="PS50887"/>
    </source>
</evidence>
<gene>
    <name evidence="3" type="ORF">QK289_01515</name>
</gene>
<dbReference type="GO" id="GO:0052621">
    <property type="term" value="F:diguanylate cyclase activity"/>
    <property type="evidence" value="ECO:0007669"/>
    <property type="project" value="UniProtKB-EC"/>
</dbReference>
<dbReference type="InterPro" id="IPR029787">
    <property type="entry name" value="Nucleotide_cyclase"/>
</dbReference>
<keyword evidence="1" id="KW-1133">Transmembrane helix</keyword>
<dbReference type="RefSeq" id="WP_014971281.1">
    <property type="nucleotide sequence ID" value="NZ_JASBQV010000001.1"/>
</dbReference>
<dbReference type="SMART" id="SM00267">
    <property type="entry name" value="GGDEF"/>
    <property type="match status" value="1"/>
</dbReference>
<protein>
    <submittedName>
        <fullName evidence="3">GGDEF domain-containing protein</fullName>
        <ecNumber evidence="3">2.7.7.65</ecNumber>
    </submittedName>
</protein>
<accession>A0ABT6QYQ6</accession>
<dbReference type="EC" id="2.7.7.65" evidence="3"/>
<keyword evidence="1" id="KW-0472">Membrane</keyword>
<feature type="transmembrane region" description="Helical" evidence="1">
    <location>
        <begin position="67"/>
        <end position="92"/>
    </location>
</feature>
<proteinExistence type="predicted"/>
<reference evidence="3 4" key="1">
    <citation type="submission" date="2023-04" db="EMBL/GenBank/DDBJ databases">
        <title>Antarctic isolates genomes.</title>
        <authorList>
            <person name="Dimov S.G."/>
        </authorList>
    </citation>
    <scope>NUCLEOTIDE SEQUENCE [LARGE SCALE GENOMIC DNA]</scope>
    <source>
        <strain evidence="3 4">AL19</strain>
    </source>
</reference>
<feature type="transmembrane region" description="Helical" evidence="1">
    <location>
        <begin position="37"/>
        <end position="55"/>
    </location>
</feature>
<dbReference type="Pfam" id="PF00990">
    <property type="entry name" value="GGDEF"/>
    <property type="match status" value="1"/>
</dbReference>
<dbReference type="EMBL" id="JASBQV010000001">
    <property type="protein sequence ID" value="MDI3233667.1"/>
    <property type="molecule type" value="Genomic_DNA"/>
</dbReference>
<evidence type="ECO:0000313" key="4">
    <source>
        <dbReference type="Proteomes" id="UP001243286"/>
    </source>
</evidence>
<feature type="transmembrane region" description="Helical" evidence="1">
    <location>
        <begin position="112"/>
        <end position="132"/>
    </location>
</feature>
<keyword evidence="1" id="KW-0812">Transmembrane</keyword>
<keyword evidence="4" id="KW-1185">Reference proteome</keyword>
<feature type="transmembrane region" description="Helical" evidence="1">
    <location>
        <begin position="7"/>
        <end position="25"/>
    </location>
</feature>
<dbReference type="Gene3D" id="3.30.70.270">
    <property type="match status" value="1"/>
</dbReference>
<dbReference type="CDD" id="cd01949">
    <property type="entry name" value="GGDEF"/>
    <property type="match status" value="1"/>
</dbReference>
<feature type="transmembrane region" description="Helical" evidence="1">
    <location>
        <begin position="139"/>
        <end position="163"/>
    </location>
</feature>
<dbReference type="PANTHER" id="PTHR45138">
    <property type="entry name" value="REGULATORY COMPONENTS OF SENSORY TRANSDUCTION SYSTEM"/>
    <property type="match status" value="1"/>
</dbReference>
<sequence>MRRFQQYLLRSWVVFFLVVIGIDLLAKSRDYSPSIDFFTFTLVVALSTIFVIDPVRRRHMSFTFHFGFVLFTFLTYGLLSAICVGQLTMLIYQLRTVHTAIGRRRMLHNYPFNVTLELLLILPAGLAYNALGGTHGQEFALIGNIGPLLVMVLILWLVLLFQYKLSHFLLGENIPNNVMLPLLRFEAVVIAAELLFGIFSTLMVQNNGNSGLVMTAFALFIIKRSLGSSVHASDRIEHWEQIERLKEAAWKDGDAQFIIERYLRQLNHFVRPDIAWIKFDFSEGNPIYYSLKDGRKLKADHVQGIIIEEIIEEKDEVLLYGMQQEWDIRLYDCIPEETQSILFIQPEATEKINCSLFLASEASGEFTKDFGYELYRALRVLSWAVERAQERERLLTDSRTDAMTKLPNYRALQEWGDRRIRQRDLYPFSALMIDLDHFKQINDTYGHEVGDVVLFEVAKLLMQATRITDLVARYGGEEFVVLLPNTDLESAQIVAERIRETLHANPVRIEDNQLKITASIGIDTLNELGDLASLIRNADRAMYIGAKFQGRDRVASYQEWKERVI</sequence>
<name>A0ABT6QYQ6_9BACL</name>
<dbReference type="Proteomes" id="UP001243286">
    <property type="component" value="Unassembled WGS sequence"/>
</dbReference>
<dbReference type="PANTHER" id="PTHR45138:SF9">
    <property type="entry name" value="DIGUANYLATE CYCLASE DGCM-RELATED"/>
    <property type="match status" value="1"/>
</dbReference>